<protein>
    <submittedName>
        <fullName evidence="1">Uncharacterized protein</fullName>
    </submittedName>
</protein>
<proteinExistence type="predicted"/>
<sequence>MPLVSSLVIICIFQQIKPATLNHIILHLFSRRCCCGDSSK</sequence>
<organism evidence="1">
    <name type="scientific">Anguilla anguilla</name>
    <name type="common">European freshwater eel</name>
    <name type="synonym">Muraena anguilla</name>
    <dbReference type="NCBI Taxonomy" id="7936"/>
    <lineage>
        <taxon>Eukaryota</taxon>
        <taxon>Metazoa</taxon>
        <taxon>Chordata</taxon>
        <taxon>Craniata</taxon>
        <taxon>Vertebrata</taxon>
        <taxon>Euteleostomi</taxon>
        <taxon>Actinopterygii</taxon>
        <taxon>Neopterygii</taxon>
        <taxon>Teleostei</taxon>
        <taxon>Anguilliformes</taxon>
        <taxon>Anguillidae</taxon>
        <taxon>Anguilla</taxon>
    </lineage>
</organism>
<dbReference type="EMBL" id="GBXM01093533">
    <property type="protein sequence ID" value="JAH15044.1"/>
    <property type="molecule type" value="Transcribed_RNA"/>
</dbReference>
<reference evidence="1" key="2">
    <citation type="journal article" date="2015" name="Fish Shellfish Immunol.">
        <title>Early steps in the European eel (Anguilla anguilla)-Vibrio vulnificus interaction in the gills: Role of the RtxA13 toxin.</title>
        <authorList>
            <person name="Callol A."/>
            <person name="Pajuelo D."/>
            <person name="Ebbesson L."/>
            <person name="Teles M."/>
            <person name="MacKenzie S."/>
            <person name="Amaro C."/>
        </authorList>
    </citation>
    <scope>NUCLEOTIDE SEQUENCE</scope>
</reference>
<reference evidence="1" key="1">
    <citation type="submission" date="2014-11" db="EMBL/GenBank/DDBJ databases">
        <authorList>
            <person name="Amaro Gonzalez C."/>
        </authorList>
    </citation>
    <scope>NUCLEOTIDE SEQUENCE</scope>
</reference>
<dbReference type="AlphaFoldDB" id="A0A0E9QE27"/>
<name>A0A0E9QE27_ANGAN</name>
<evidence type="ECO:0000313" key="1">
    <source>
        <dbReference type="EMBL" id="JAH15044.1"/>
    </source>
</evidence>
<accession>A0A0E9QE27</accession>